<organism evidence="1 2">
    <name type="scientific">Bacillus phage AR9</name>
    <dbReference type="NCBI Taxonomy" id="1815509"/>
    <lineage>
        <taxon>Viruses</taxon>
        <taxon>Duplodnaviria</taxon>
        <taxon>Heunggongvirae</taxon>
        <taxon>Uroviricota</taxon>
        <taxon>Caudoviricetes</taxon>
        <taxon>Takahashivirus</taxon>
        <taxon>Bacillus phage PBS1</taxon>
    </lineage>
</organism>
<dbReference type="Proteomes" id="UP000202618">
    <property type="component" value="Segment"/>
</dbReference>
<protein>
    <submittedName>
        <fullName evidence="1">Uncharacterized protein</fullName>
    </submittedName>
</protein>
<gene>
    <name evidence="1" type="ORF">AR9_g262</name>
</gene>
<sequence>MGFKVVRDFLSEKRNRESDVLEKVTDDYKGKNVERVRVYDDDKTLYYEALCDKDSHESAERFHDWSMYDSGTTESKILNDKNNEWEPFIS</sequence>
<dbReference type="RefSeq" id="YP_009283166.1">
    <property type="nucleotide sequence ID" value="NC_031039.1"/>
</dbReference>
<reference evidence="1 2" key="1">
    <citation type="journal article" date="2016" name="Virology">
        <title>The genome of AR9, a giant transducing Bacillus phage encoding two multisubunit RNA polymerases.</title>
        <authorList>
            <person name="Lavysh D."/>
            <person name="Sokolova M."/>
            <person name="Minakhin L."/>
            <person name="Yakunina M."/>
            <person name="Artamonova T."/>
            <person name="Kozyavkin S."/>
            <person name="Makarova K.S."/>
            <person name="Koonin E.V."/>
            <person name="Severinov K."/>
        </authorList>
    </citation>
    <scope>NUCLEOTIDE SEQUENCE [LARGE SCALE GENOMIC DNA]</scope>
</reference>
<dbReference type="EMBL" id="KU878088">
    <property type="protein sequence ID" value="AMS01346.1"/>
    <property type="molecule type" value="Genomic_DNA"/>
</dbReference>
<name>A0A172JIH4_BPPB1</name>
<evidence type="ECO:0000313" key="2">
    <source>
        <dbReference type="Proteomes" id="UP000202618"/>
    </source>
</evidence>
<proteinExistence type="predicted"/>
<evidence type="ECO:0000313" key="1">
    <source>
        <dbReference type="EMBL" id="AMS01346.1"/>
    </source>
</evidence>
<accession>A0A172JIH4</accession>
<dbReference type="KEGG" id="vg:29058980"/>
<dbReference type="GeneID" id="29058980"/>